<proteinExistence type="predicted"/>
<gene>
    <name evidence="4" type="ORF">DTER00134_LOCUS1936</name>
</gene>
<name>A0A7S3QLW7_DUNTE</name>
<feature type="repeat" description="WD" evidence="3">
    <location>
        <begin position="430"/>
        <end position="464"/>
    </location>
</feature>
<protein>
    <recommendedName>
        <fullName evidence="5">Anaphase-promoting complex subunit 4 WD40 domain-containing protein</fullName>
    </recommendedName>
</protein>
<evidence type="ECO:0000256" key="2">
    <source>
        <dbReference type="ARBA" id="ARBA00022737"/>
    </source>
</evidence>
<evidence type="ECO:0000256" key="1">
    <source>
        <dbReference type="ARBA" id="ARBA00022574"/>
    </source>
</evidence>
<feature type="repeat" description="WD" evidence="3">
    <location>
        <begin position="549"/>
        <end position="591"/>
    </location>
</feature>
<dbReference type="InterPro" id="IPR050505">
    <property type="entry name" value="WDR55/POC1"/>
</dbReference>
<dbReference type="InterPro" id="IPR011047">
    <property type="entry name" value="Quinoprotein_ADH-like_sf"/>
</dbReference>
<sequence>MLSLLDVKGISGHLRNSVRTLRGGLICVSGGQLILHFEGRQQPPRLLRAHDSAITAFDLAPNGELAATGQAGQNADVVIWNLRAQQPLCTFQELDYEVTTLAFSLDSRLLLAVGFCQGHSKLFVLDASSGRIVSSSVLEQRRVTAAGFAPASKSGYTFATAQEGGEVLLWTLDPYVSNKLTPRPVAMGSVRRPLITSLIFGTQDGGAWLYAGTSAGDVMTINVMRTAVQLVHPATRHGVGSMIMSSSGQLLVAGGDGSLTLFANDHMWQNMQPFCRVPGSITSLSSTPDGAALLVGTLEGSVYRVTCGSFAVHTVSQGHAGPITSMGCGTGAPGLGSLAATACADGGVRLFDIQSGVLASAAHPGPSAGACLSLGLASSGLPGGELMLVTGWGDGCMRGFRHPASQPPGGSMAPLWTLPGAHATASGCGVTSISMAHQGHLIVSGGEAGEVRIWDTATREMVQQFKQHTMRVNSLSILRDDVHAITCGEDCSVKATDLSTGASRAQWQLAVGPRALAVGQDQVTFVTGGKERHISVWDLRVPSPVRTLPQAHDREVNSLAFLHQGPPLLASGGGEGVVKVWDMRAGALVAAAAAHTDQVTSLAWAPGGSSLVSGSRDGCMVTWQVRA</sequence>
<organism evidence="4">
    <name type="scientific">Dunaliella tertiolecta</name>
    <name type="common">Green alga</name>
    <dbReference type="NCBI Taxonomy" id="3047"/>
    <lineage>
        <taxon>Eukaryota</taxon>
        <taxon>Viridiplantae</taxon>
        <taxon>Chlorophyta</taxon>
        <taxon>core chlorophytes</taxon>
        <taxon>Chlorophyceae</taxon>
        <taxon>CS clade</taxon>
        <taxon>Chlamydomonadales</taxon>
        <taxon>Dunaliellaceae</taxon>
        <taxon>Dunaliella</taxon>
    </lineage>
</organism>
<evidence type="ECO:0008006" key="5">
    <source>
        <dbReference type="Google" id="ProtNLM"/>
    </source>
</evidence>
<accession>A0A7S3QLW7</accession>
<dbReference type="SUPFAM" id="SSF50978">
    <property type="entry name" value="WD40 repeat-like"/>
    <property type="match status" value="1"/>
</dbReference>
<dbReference type="InterPro" id="IPR036322">
    <property type="entry name" value="WD40_repeat_dom_sf"/>
</dbReference>
<keyword evidence="2" id="KW-0677">Repeat</keyword>
<keyword evidence="1 3" id="KW-0853">WD repeat</keyword>
<feature type="repeat" description="WD" evidence="3">
    <location>
        <begin position="592"/>
        <end position="627"/>
    </location>
</feature>
<dbReference type="PROSITE" id="PS50294">
    <property type="entry name" value="WD_REPEATS_REGION"/>
    <property type="match status" value="2"/>
</dbReference>
<dbReference type="SUPFAM" id="SSF50998">
    <property type="entry name" value="Quinoprotein alcohol dehydrogenase-like"/>
    <property type="match status" value="1"/>
</dbReference>
<dbReference type="SMART" id="SM00320">
    <property type="entry name" value="WD40"/>
    <property type="match status" value="10"/>
</dbReference>
<dbReference type="PANTHER" id="PTHR44019">
    <property type="entry name" value="WD REPEAT-CONTAINING PROTEIN 55"/>
    <property type="match status" value="1"/>
</dbReference>
<evidence type="ECO:0000256" key="3">
    <source>
        <dbReference type="PROSITE-ProRule" id="PRU00221"/>
    </source>
</evidence>
<evidence type="ECO:0000313" key="4">
    <source>
        <dbReference type="EMBL" id="CAE0486897.1"/>
    </source>
</evidence>
<dbReference type="PROSITE" id="PS50082">
    <property type="entry name" value="WD_REPEATS_2"/>
    <property type="match status" value="3"/>
</dbReference>
<dbReference type="InterPro" id="IPR001680">
    <property type="entry name" value="WD40_rpt"/>
</dbReference>
<dbReference type="PANTHER" id="PTHR44019:SF8">
    <property type="entry name" value="POC1 CENTRIOLAR PROTEIN HOMOLOG"/>
    <property type="match status" value="1"/>
</dbReference>
<reference evidence="4" key="1">
    <citation type="submission" date="2021-01" db="EMBL/GenBank/DDBJ databases">
        <authorList>
            <person name="Corre E."/>
            <person name="Pelletier E."/>
            <person name="Niang G."/>
            <person name="Scheremetjew M."/>
            <person name="Finn R."/>
            <person name="Kale V."/>
            <person name="Holt S."/>
            <person name="Cochrane G."/>
            <person name="Meng A."/>
            <person name="Brown T."/>
            <person name="Cohen L."/>
        </authorList>
    </citation>
    <scope>NUCLEOTIDE SEQUENCE</scope>
    <source>
        <strain evidence="4">CCMP1320</strain>
    </source>
</reference>
<dbReference type="EMBL" id="HBIP01004117">
    <property type="protein sequence ID" value="CAE0486897.1"/>
    <property type="molecule type" value="Transcribed_RNA"/>
</dbReference>
<dbReference type="Pfam" id="PF00400">
    <property type="entry name" value="WD40"/>
    <property type="match status" value="5"/>
</dbReference>
<dbReference type="Gene3D" id="2.130.10.10">
    <property type="entry name" value="YVTN repeat-like/Quinoprotein amine dehydrogenase"/>
    <property type="match status" value="4"/>
</dbReference>
<dbReference type="AlphaFoldDB" id="A0A7S3QLW7"/>
<dbReference type="InterPro" id="IPR015943">
    <property type="entry name" value="WD40/YVTN_repeat-like_dom_sf"/>
</dbReference>